<proteinExistence type="predicted"/>
<protein>
    <submittedName>
        <fullName evidence="1">Protein ZBED8-like</fullName>
    </submittedName>
</protein>
<dbReference type="OrthoDB" id="10068674at2759"/>
<keyword evidence="2" id="KW-1185">Reference proteome</keyword>
<dbReference type="AlphaFoldDB" id="A0A6G0VMQ4"/>
<accession>A0A6G0VMQ4</accession>
<gene>
    <name evidence="1" type="ORF">FWK35_00037897</name>
</gene>
<evidence type="ECO:0000313" key="2">
    <source>
        <dbReference type="Proteomes" id="UP000478052"/>
    </source>
</evidence>
<comment type="caution">
    <text evidence="1">The sequence shown here is derived from an EMBL/GenBank/DDBJ whole genome shotgun (WGS) entry which is preliminary data.</text>
</comment>
<sequence length="94" mass="10668">TKNVKNILGIEYLKFGFILSPTNEKLHLCLICEKIFSDEAMKPSRIKDDFIKKHQDKTKNVTVRVSGLVATLLGTVAPLRTNRKYPSTCYATPR</sequence>
<feature type="non-terminal residue" evidence="1">
    <location>
        <position position="1"/>
    </location>
</feature>
<evidence type="ECO:0000313" key="1">
    <source>
        <dbReference type="EMBL" id="KAF0702067.1"/>
    </source>
</evidence>
<dbReference type="EMBL" id="VUJU01014447">
    <property type="protein sequence ID" value="KAF0702067.1"/>
    <property type="molecule type" value="Genomic_DNA"/>
</dbReference>
<dbReference type="Proteomes" id="UP000478052">
    <property type="component" value="Unassembled WGS sequence"/>
</dbReference>
<name>A0A6G0VMQ4_APHCR</name>
<feature type="non-terminal residue" evidence="1">
    <location>
        <position position="94"/>
    </location>
</feature>
<organism evidence="1 2">
    <name type="scientific">Aphis craccivora</name>
    <name type="common">Cowpea aphid</name>
    <dbReference type="NCBI Taxonomy" id="307492"/>
    <lineage>
        <taxon>Eukaryota</taxon>
        <taxon>Metazoa</taxon>
        <taxon>Ecdysozoa</taxon>
        <taxon>Arthropoda</taxon>
        <taxon>Hexapoda</taxon>
        <taxon>Insecta</taxon>
        <taxon>Pterygota</taxon>
        <taxon>Neoptera</taxon>
        <taxon>Paraneoptera</taxon>
        <taxon>Hemiptera</taxon>
        <taxon>Sternorrhyncha</taxon>
        <taxon>Aphidomorpha</taxon>
        <taxon>Aphidoidea</taxon>
        <taxon>Aphididae</taxon>
        <taxon>Aphidini</taxon>
        <taxon>Aphis</taxon>
        <taxon>Aphis</taxon>
    </lineage>
</organism>
<reference evidence="1 2" key="1">
    <citation type="submission" date="2019-08" db="EMBL/GenBank/DDBJ databases">
        <title>Whole genome of Aphis craccivora.</title>
        <authorList>
            <person name="Voronova N.V."/>
            <person name="Shulinski R.S."/>
            <person name="Bandarenka Y.V."/>
            <person name="Zhorov D.G."/>
            <person name="Warner D."/>
        </authorList>
    </citation>
    <scope>NUCLEOTIDE SEQUENCE [LARGE SCALE GENOMIC DNA]</scope>
    <source>
        <strain evidence="1">180601</strain>
        <tissue evidence="1">Whole Body</tissue>
    </source>
</reference>